<dbReference type="GO" id="GO:0030295">
    <property type="term" value="F:protein kinase activator activity"/>
    <property type="evidence" value="ECO:0007669"/>
    <property type="project" value="TreeGrafter"/>
</dbReference>
<sequence>MRLFTKGLLLIAIPSVVEIGLLGLVYSTHRESEVAGDWAAYSKLVISQTNEVLEPMLMQAVHVREAVLANDPAAIDESALWTELDRRIDRLSELVADNPLQVERAARIRHTIQQFRQWSTHVCELMESGQRDELIAQFRDPGAMWLVDQFRTELHAFQREEWRLDDARANTVREARERQRSLLFSAVLGSILVAGIALYLFVRGFRGRLLALGENARRLADNSPLPPVLEGDDEVAELDEVLHTTSRRLTAADRARDLAKRDLESRALQLDRANEHLRQQTADNEMFIYSVSHDLRSPLVNLQGFSRELAQACDILRDRMERFELPQAEREHIRQLVDDEIAESLHFLQTAVMRSADIIDALLTLSRAGRAEYRSEWVDLSMLVQRTAASYQARLEALDGRLVVHPLPTVEADPVALDKVLTGLIDHALENVEHGRAPRIEIGVRDGGDYRERLDPRDREPAALTLYVADNGRGIPAAQLPRVFATFYRAQGGGEGVALALARRLIEKHGGRLWVESTEGKGSTFYMTLPAVSAAASPAAAAEAAA</sequence>
<dbReference type="EMBL" id="CADIKM010000005">
    <property type="protein sequence ID" value="CAB3783102.1"/>
    <property type="molecule type" value="Genomic_DNA"/>
</dbReference>
<keyword evidence="4 8" id="KW-0808">Transferase</keyword>
<dbReference type="Pfam" id="PF02518">
    <property type="entry name" value="HATPase_c"/>
    <property type="match status" value="1"/>
</dbReference>
<evidence type="ECO:0000313" key="9">
    <source>
        <dbReference type="Proteomes" id="UP000494115"/>
    </source>
</evidence>
<keyword evidence="6" id="KW-1133">Transmembrane helix</keyword>
<dbReference type="PROSITE" id="PS50109">
    <property type="entry name" value="HIS_KIN"/>
    <property type="match status" value="1"/>
</dbReference>
<reference evidence="8 9" key="1">
    <citation type="submission" date="2020-04" db="EMBL/GenBank/DDBJ databases">
        <authorList>
            <person name="De Canck E."/>
        </authorList>
    </citation>
    <scope>NUCLEOTIDE SEQUENCE [LARGE SCALE GENOMIC DNA]</scope>
    <source>
        <strain evidence="8 9">LMG 28138</strain>
    </source>
</reference>
<evidence type="ECO:0000256" key="4">
    <source>
        <dbReference type="ARBA" id="ARBA00022679"/>
    </source>
</evidence>
<accession>A0A6S7CLT6</accession>
<dbReference type="InterPro" id="IPR050351">
    <property type="entry name" value="BphY/WalK/GraS-like"/>
</dbReference>
<keyword evidence="6" id="KW-0812">Transmembrane</keyword>
<evidence type="ECO:0000256" key="1">
    <source>
        <dbReference type="ARBA" id="ARBA00000085"/>
    </source>
</evidence>
<feature type="domain" description="Histidine kinase" evidence="7">
    <location>
        <begin position="290"/>
        <end position="533"/>
    </location>
</feature>
<dbReference type="SMART" id="SM00387">
    <property type="entry name" value="HATPase_c"/>
    <property type="match status" value="1"/>
</dbReference>
<dbReference type="PRINTS" id="PR00344">
    <property type="entry name" value="BCTRLSENSOR"/>
</dbReference>
<evidence type="ECO:0000256" key="6">
    <source>
        <dbReference type="SAM" id="Phobius"/>
    </source>
</evidence>
<gene>
    <name evidence="8" type="primary">sasA_3</name>
    <name evidence="8" type="ORF">LMG28138_01571</name>
</gene>
<dbReference type="InterPro" id="IPR036097">
    <property type="entry name" value="HisK_dim/P_sf"/>
</dbReference>
<evidence type="ECO:0000256" key="3">
    <source>
        <dbReference type="ARBA" id="ARBA00022553"/>
    </source>
</evidence>
<keyword evidence="5 8" id="KW-0418">Kinase</keyword>
<evidence type="ECO:0000256" key="5">
    <source>
        <dbReference type="ARBA" id="ARBA00022777"/>
    </source>
</evidence>
<dbReference type="InterPro" id="IPR036890">
    <property type="entry name" value="HATPase_C_sf"/>
</dbReference>
<evidence type="ECO:0000256" key="2">
    <source>
        <dbReference type="ARBA" id="ARBA00012438"/>
    </source>
</evidence>
<evidence type="ECO:0000313" key="8">
    <source>
        <dbReference type="EMBL" id="CAB3783102.1"/>
    </source>
</evidence>
<dbReference type="CDD" id="cd00082">
    <property type="entry name" value="HisKA"/>
    <property type="match status" value="1"/>
</dbReference>
<keyword evidence="3" id="KW-0597">Phosphoprotein</keyword>
<dbReference type="SUPFAM" id="SSF55874">
    <property type="entry name" value="ATPase domain of HSP90 chaperone/DNA topoisomerase II/histidine kinase"/>
    <property type="match status" value="1"/>
</dbReference>
<name>A0A6S7CLT6_9BURK</name>
<dbReference type="Proteomes" id="UP000494115">
    <property type="component" value="Unassembled WGS sequence"/>
</dbReference>
<dbReference type="SUPFAM" id="SSF47384">
    <property type="entry name" value="Homodimeric domain of signal transducing histidine kinase"/>
    <property type="match status" value="1"/>
</dbReference>
<dbReference type="RefSeq" id="WP_175104181.1">
    <property type="nucleotide sequence ID" value="NZ_CADIKM010000005.1"/>
</dbReference>
<dbReference type="InterPro" id="IPR003661">
    <property type="entry name" value="HisK_dim/P_dom"/>
</dbReference>
<evidence type="ECO:0000259" key="7">
    <source>
        <dbReference type="PROSITE" id="PS50109"/>
    </source>
</evidence>
<dbReference type="InterPro" id="IPR007891">
    <property type="entry name" value="CHASE3"/>
</dbReference>
<feature type="transmembrane region" description="Helical" evidence="6">
    <location>
        <begin position="7"/>
        <end position="26"/>
    </location>
</feature>
<dbReference type="Gene3D" id="1.10.287.130">
    <property type="match status" value="1"/>
</dbReference>
<feature type="transmembrane region" description="Helical" evidence="6">
    <location>
        <begin position="182"/>
        <end position="202"/>
    </location>
</feature>
<comment type="catalytic activity">
    <reaction evidence="1">
        <text>ATP + protein L-histidine = ADP + protein N-phospho-L-histidine.</text>
        <dbReference type="EC" id="2.7.13.3"/>
    </reaction>
</comment>
<keyword evidence="6" id="KW-0472">Membrane</keyword>
<dbReference type="GO" id="GO:0000155">
    <property type="term" value="F:phosphorelay sensor kinase activity"/>
    <property type="evidence" value="ECO:0007669"/>
    <property type="project" value="InterPro"/>
</dbReference>
<dbReference type="AlphaFoldDB" id="A0A6S7CLT6"/>
<dbReference type="Pfam" id="PF05227">
    <property type="entry name" value="CHASE3"/>
    <property type="match status" value="1"/>
</dbReference>
<dbReference type="PANTHER" id="PTHR42878">
    <property type="entry name" value="TWO-COMPONENT HISTIDINE KINASE"/>
    <property type="match status" value="1"/>
</dbReference>
<dbReference type="InterPro" id="IPR004358">
    <property type="entry name" value="Sig_transdc_His_kin-like_C"/>
</dbReference>
<keyword evidence="9" id="KW-1185">Reference proteome</keyword>
<dbReference type="InterPro" id="IPR003594">
    <property type="entry name" value="HATPase_dom"/>
</dbReference>
<protein>
    <recommendedName>
        <fullName evidence="2">histidine kinase</fullName>
        <ecNumber evidence="2">2.7.13.3</ecNumber>
    </recommendedName>
</protein>
<organism evidence="8 9">
    <name type="scientific">Pararobbsia alpina</name>
    <dbReference type="NCBI Taxonomy" id="621374"/>
    <lineage>
        <taxon>Bacteria</taxon>
        <taxon>Pseudomonadati</taxon>
        <taxon>Pseudomonadota</taxon>
        <taxon>Betaproteobacteria</taxon>
        <taxon>Burkholderiales</taxon>
        <taxon>Burkholderiaceae</taxon>
        <taxon>Pararobbsia</taxon>
    </lineage>
</organism>
<dbReference type="GO" id="GO:0000156">
    <property type="term" value="F:phosphorelay response regulator activity"/>
    <property type="evidence" value="ECO:0007669"/>
    <property type="project" value="TreeGrafter"/>
</dbReference>
<dbReference type="GO" id="GO:0007234">
    <property type="term" value="P:osmosensory signaling via phosphorelay pathway"/>
    <property type="evidence" value="ECO:0007669"/>
    <property type="project" value="TreeGrafter"/>
</dbReference>
<dbReference type="Gene3D" id="3.30.565.10">
    <property type="entry name" value="Histidine kinase-like ATPase, C-terminal domain"/>
    <property type="match status" value="1"/>
</dbReference>
<dbReference type="EC" id="2.7.13.3" evidence="2"/>
<proteinExistence type="predicted"/>
<dbReference type="PANTHER" id="PTHR42878:SF15">
    <property type="entry name" value="BACTERIOPHYTOCHROME"/>
    <property type="match status" value="1"/>
</dbReference>
<dbReference type="InterPro" id="IPR005467">
    <property type="entry name" value="His_kinase_dom"/>
</dbReference>